<evidence type="ECO:0000313" key="1">
    <source>
        <dbReference type="EMBL" id="KAK0721353.1"/>
    </source>
</evidence>
<name>A0AA40E3M1_9PEZI</name>
<evidence type="ECO:0008006" key="3">
    <source>
        <dbReference type="Google" id="ProtNLM"/>
    </source>
</evidence>
<reference evidence="1" key="1">
    <citation type="submission" date="2023-06" db="EMBL/GenBank/DDBJ databases">
        <title>Genome-scale phylogeny and comparative genomics of the fungal order Sordariales.</title>
        <authorList>
            <consortium name="Lawrence Berkeley National Laboratory"/>
            <person name="Hensen N."/>
            <person name="Bonometti L."/>
            <person name="Westerberg I."/>
            <person name="Brannstrom I.O."/>
            <person name="Guillou S."/>
            <person name="Cros-Aarteil S."/>
            <person name="Calhoun S."/>
            <person name="Haridas S."/>
            <person name="Kuo A."/>
            <person name="Mondo S."/>
            <person name="Pangilinan J."/>
            <person name="Riley R."/>
            <person name="Labutti K."/>
            <person name="Andreopoulos B."/>
            <person name="Lipzen A."/>
            <person name="Chen C."/>
            <person name="Yanf M."/>
            <person name="Daum C."/>
            <person name="Ng V."/>
            <person name="Clum A."/>
            <person name="Steindorff A."/>
            <person name="Ohm R."/>
            <person name="Martin F."/>
            <person name="Silar P."/>
            <person name="Natvig D."/>
            <person name="Lalanne C."/>
            <person name="Gautier V."/>
            <person name="Ament-Velasquez S.L."/>
            <person name="Kruys A."/>
            <person name="Hutchinson M.I."/>
            <person name="Powell A.J."/>
            <person name="Barry K."/>
            <person name="Miller A.N."/>
            <person name="Grigoriev I.V."/>
            <person name="Debuchy R."/>
            <person name="Gladieux P."/>
            <person name="Thoren M.H."/>
            <person name="Johannesson H."/>
        </authorList>
    </citation>
    <scope>NUCLEOTIDE SEQUENCE</scope>
    <source>
        <strain evidence="1">CBS 540.89</strain>
    </source>
</reference>
<protein>
    <recommendedName>
        <fullName evidence="3">Aminoglycoside phosphotransferase domain-containing protein</fullName>
    </recommendedName>
</protein>
<gene>
    <name evidence="1" type="ORF">B0T21DRAFT_414543</name>
</gene>
<dbReference type="EMBL" id="JAUKTV010000012">
    <property type="protein sequence ID" value="KAK0721353.1"/>
    <property type="molecule type" value="Genomic_DNA"/>
</dbReference>
<comment type="caution">
    <text evidence="1">The sequence shown here is derived from an EMBL/GenBank/DDBJ whole genome shotgun (WGS) entry which is preliminary data.</text>
</comment>
<proteinExistence type="predicted"/>
<sequence length="230" mass="25837">MKNVNSSERTIDPSLGIIDLPPLPDISQGNADFRDSSFFQTHESLPPPNEVLMLSHPTGKRCADAHRIVKFKDLNLVVKYGPAPSVQLEEAQIMIAVRKAFPNGEVPVPEVFGVRRHGDMNFVYMALMPGVALHKLKRAEVDKVMDRVKASVKLNEVEVALRRIRQDPSRPIAGSIIGSERHRQNVQLPREKNSKCVWTFAFAHNEDELHETDTLFCRSGRMPVITAVLN</sequence>
<evidence type="ECO:0000313" key="2">
    <source>
        <dbReference type="Proteomes" id="UP001172159"/>
    </source>
</evidence>
<dbReference type="Proteomes" id="UP001172159">
    <property type="component" value="Unassembled WGS sequence"/>
</dbReference>
<dbReference type="AlphaFoldDB" id="A0AA40E3M1"/>
<organism evidence="1 2">
    <name type="scientific">Apiosordaria backusii</name>
    <dbReference type="NCBI Taxonomy" id="314023"/>
    <lineage>
        <taxon>Eukaryota</taxon>
        <taxon>Fungi</taxon>
        <taxon>Dikarya</taxon>
        <taxon>Ascomycota</taxon>
        <taxon>Pezizomycotina</taxon>
        <taxon>Sordariomycetes</taxon>
        <taxon>Sordariomycetidae</taxon>
        <taxon>Sordariales</taxon>
        <taxon>Lasiosphaeriaceae</taxon>
        <taxon>Apiosordaria</taxon>
    </lineage>
</organism>
<keyword evidence="2" id="KW-1185">Reference proteome</keyword>
<accession>A0AA40E3M1</accession>